<accession>A0AAN5RCI3</accession>
<dbReference type="PROSITE" id="PS51742">
    <property type="entry name" value="PPC"/>
    <property type="match status" value="1"/>
</dbReference>
<evidence type="ECO:0000313" key="3">
    <source>
        <dbReference type="Proteomes" id="UP000856143"/>
    </source>
</evidence>
<dbReference type="SUPFAM" id="SSF117856">
    <property type="entry name" value="AF0104/ALDC/Ptd012-like"/>
    <property type="match status" value="1"/>
</dbReference>
<evidence type="ECO:0000259" key="1">
    <source>
        <dbReference type="PROSITE" id="PS51742"/>
    </source>
</evidence>
<keyword evidence="2" id="KW-0238">DNA-binding</keyword>
<name>A0AAN5RCI3_KLEOX</name>
<dbReference type="Pfam" id="PF03479">
    <property type="entry name" value="PCC"/>
    <property type="match status" value="1"/>
</dbReference>
<feature type="domain" description="PPC" evidence="1">
    <location>
        <begin position="1"/>
        <end position="133"/>
    </location>
</feature>
<proteinExistence type="predicted"/>
<protein>
    <submittedName>
        <fullName evidence="2">DNA-binding protein</fullName>
    </submittedName>
</protein>
<comment type="caution">
    <text evidence="2">The sequence shown here is derived from an EMBL/GenBank/DDBJ whole genome shotgun (WGS) entry which is preliminary data.</text>
</comment>
<organism evidence="2 3">
    <name type="scientific">Klebsiella oxytoca</name>
    <dbReference type="NCBI Taxonomy" id="571"/>
    <lineage>
        <taxon>Bacteria</taxon>
        <taxon>Pseudomonadati</taxon>
        <taxon>Pseudomonadota</taxon>
        <taxon>Gammaproteobacteria</taxon>
        <taxon>Enterobacterales</taxon>
        <taxon>Enterobacteriaceae</taxon>
        <taxon>Klebsiella/Raoultella group</taxon>
        <taxon>Klebsiella</taxon>
    </lineage>
</organism>
<dbReference type="GO" id="GO:0003677">
    <property type="term" value="F:DNA binding"/>
    <property type="evidence" value="ECO:0007669"/>
    <property type="project" value="UniProtKB-KW"/>
</dbReference>
<dbReference type="Gene3D" id="3.30.1330.80">
    <property type="entry name" value="Hypothetical protein, similar to alpha- acetolactate decarboxylase, domain 2"/>
    <property type="match status" value="1"/>
</dbReference>
<sequence length="133" mass="14439">MKLYDFIVGSGEDIREAVTRFVLSKKWHGAYITGAVGSVTDMSFTTPISNKLPPETQVFTVEGAAEVVSFTGEVMLRDLMDPSLKTIYPDTENPLFVHIHTSCAYEGGKVCGGGLAAGKAFRSVRVFLVCLDK</sequence>
<reference evidence="2" key="2">
    <citation type="submission" date="2020-11" db="EMBL/GenBank/DDBJ databases">
        <authorList>
            <consortium name="NCBI Pathogen Detection Project"/>
        </authorList>
    </citation>
    <scope>NUCLEOTIDE SEQUENCE</scope>
    <source>
        <strain evidence="2">R404</strain>
    </source>
</reference>
<dbReference type="InterPro" id="IPR005175">
    <property type="entry name" value="PPC_dom"/>
</dbReference>
<reference evidence="2" key="1">
    <citation type="journal article" date="2018" name="Genome Biol.">
        <title>SKESA: strategic k-mer extension for scrupulous assemblies.</title>
        <authorList>
            <person name="Souvorov A."/>
            <person name="Agarwala R."/>
            <person name="Lipman D.J."/>
        </authorList>
    </citation>
    <scope>NUCLEOTIDE SEQUENCE</scope>
    <source>
        <strain evidence="2">R404</strain>
    </source>
</reference>
<gene>
    <name evidence="2" type="ORF">I8Y21_001146</name>
</gene>
<dbReference type="AlphaFoldDB" id="A0AAN5RCI3"/>
<dbReference type="CDD" id="cd11378">
    <property type="entry name" value="DUF296"/>
    <property type="match status" value="1"/>
</dbReference>
<evidence type="ECO:0000313" key="2">
    <source>
        <dbReference type="EMBL" id="HAT1680537.1"/>
    </source>
</evidence>
<dbReference type="EMBL" id="DACSEO010000009">
    <property type="protein sequence ID" value="HAT1680537.1"/>
    <property type="molecule type" value="Genomic_DNA"/>
</dbReference>
<dbReference type="Proteomes" id="UP000856143">
    <property type="component" value="Unassembled WGS sequence"/>
</dbReference>